<organism evidence="2 3">
    <name type="scientific">Nitzschia inconspicua</name>
    <dbReference type="NCBI Taxonomy" id="303405"/>
    <lineage>
        <taxon>Eukaryota</taxon>
        <taxon>Sar</taxon>
        <taxon>Stramenopiles</taxon>
        <taxon>Ochrophyta</taxon>
        <taxon>Bacillariophyta</taxon>
        <taxon>Bacillariophyceae</taxon>
        <taxon>Bacillariophycidae</taxon>
        <taxon>Bacillariales</taxon>
        <taxon>Bacillariaceae</taxon>
        <taxon>Nitzschia</taxon>
    </lineage>
</organism>
<reference evidence="2" key="2">
    <citation type="submission" date="2021-04" db="EMBL/GenBank/DDBJ databases">
        <authorList>
            <person name="Podell S."/>
        </authorList>
    </citation>
    <scope>NUCLEOTIDE SEQUENCE</scope>
    <source>
        <strain evidence="2">Hildebrandi</strain>
    </source>
</reference>
<reference evidence="2" key="1">
    <citation type="journal article" date="2021" name="Sci. Rep.">
        <title>Diploid genomic architecture of Nitzschia inconspicua, an elite biomass production diatom.</title>
        <authorList>
            <person name="Oliver A."/>
            <person name="Podell S."/>
            <person name="Pinowska A."/>
            <person name="Traller J.C."/>
            <person name="Smith S.R."/>
            <person name="McClure R."/>
            <person name="Beliaev A."/>
            <person name="Bohutskyi P."/>
            <person name="Hill E.A."/>
            <person name="Rabines A."/>
            <person name="Zheng H."/>
            <person name="Allen L.Z."/>
            <person name="Kuo A."/>
            <person name="Grigoriev I.V."/>
            <person name="Allen A.E."/>
            <person name="Hazlebeck D."/>
            <person name="Allen E.E."/>
        </authorList>
    </citation>
    <scope>NUCLEOTIDE SEQUENCE</scope>
    <source>
        <strain evidence="2">Hildebrandi</strain>
    </source>
</reference>
<keyword evidence="3" id="KW-1185">Reference proteome</keyword>
<keyword evidence="1" id="KW-0812">Transmembrane</keyword>
<dbReference type="AlphaFoldDB" id="A0A9K3LSM9"/>
<evidence type="ECO:0000256" key="1">
    <source>
        <dbReference type="SAM" id="Phobius"/>
    </source>
</evidence>
<accession>A0A9K3LSM9</accession>
<evidence type="ECO:0000313" key="2">
    <source>
        <dbReference type="EMBL" id="KAG7365776.1"/>
    </source>
</evidence>
<dbReference type="EMBL" id="JAGRRH010000007">
    <property type="protein sequence ID" value="KAG7365776.1"/>
    <property type="molecule type" value="Genomic_DNA"/>
</dbReference>
<keyword evidence="1" id="KW-0472">Membrane</keyword>
<evidence type="ECO:0000313" key="3">
    <source>
        <dbReference type="Proteomes" id="UP000693970"/>
    </source>
</evidence>
<dbReference type="Proteomes" id="UP000693970">
    <property type="component" value="Unassembled WGS sequence"/>
</dbReference>
<protein>
    <submittedName>
        <fullName evidence="2">Uncharacterized protein</fullName>
    </submittedName>
</protein>
<dbReference type="OrthoDB" id="47442at2759"/>
<feature type="transmembrane region" description="Helical" evidence="1">
    <location>
        <begin position="37"/>
        <end position="58"/>
    </location>
</feature>
<sequence>MTEPTTSPDVESSGDYVEASSTTAPRKSMTFLGVCDFRIATIFVNGINISMILISVLVAAIRSPLFFKAIFGTLALGLPGLVLSGLGLYGAHKFELWAMYLATAGFLVAVILDGILMNWLGFIVTLIVLIPHAILSHEMRSGIMTQDTYEIEEFIIPQGRDLVDNAHRYMAPNTPAVTE</sequence>
<keyword evidence="1" id="KW-1133">Transmembrane helix</keyword>
<feature type="transmembrane region" description="Helical" evidence="1">
    <location>
        <begin position="65"/>
        <end position="91"/>
    </location>
</feature>
<feature type="transmembrane region" description="Helical" evidence="1">
    <location>
        <begin position="97"/>
        <end position="130"/>
    </location>
</feature>
<name>A0A9K3LSM9_9STRA</name>
<proteinExistence type="predicted"/>
<gene>
    <name evidence="2" type="ORF">IV203_028446</name>
</gene>
<comment type="caution">
    <text evidence="2">The sequence shown here is derived from an EMBL/GenBank/DDBJ whole genome shotgun (WGS) entry which is preliminary data.</text>
</comment>